<evidence type="ECO:0000259" key="7">
    <source>
        <dbReference type="Pfam" id="PF12804"/>
    </source>
</evidence>
<dbReference type="InterPro" id="IPR016193">
    <property type="entry name" value="Cytidine_deaminase-like"/>
</dbReference>
<sequence>MKTIHTYTNGRLEPKEGAVVREFPLVLHVNGRELATLVASPHELRFLVAGFLRLQGFVASVADFHVLSVCEDFGIASVRIRGELPERLKPVLTSGCGTGITFNLDMPEPPLQATTDRFTPAAVFRLMEELARRAEGYRSHGGIHSAAVGDAFGNLVLFAEDIGRHNTLDRIAGEALLKGIELAGKMLVTSGRVSTEMAAKAARLGISLIASRTSPTDLAVRMCDDAGICLIGYVRGGKFTVYAHQERLLIEQSVGAGCPRPGRGDRAPTGAPHPIPGVTGVILAGGASTRMGSNKALLPYRGGRFIEAIHRQLAELFDEVILVTNNPEQYAFLPCRKVPDLFPGMGALAGIHSGLSHSANPAIFTVACDMPYLNADLIRHLAGRADRGGVLIPESPGGLEPLHAVYGKGCLAAIEATLLTGERRIVSFFDRTNVNKVNAEEVARFDPAFASFSNVNTPEEYFRLRGGEQGGAVGQGPEVEWASSRKL</sequence>
<dbReference type="Gene3D" id="3.40.140.10">
    <property type="entry name" value="Cytidine Deaminase, domain 2"/>
    <property type="match status" value="1"/>
</dbReference>
<dbReference type="GO" id="GO:0061603">
    <property type="term" value="F:molybdenum cofactor guanylyltransferase activity"/>
    <property type="evidence" value="ECO:0007669"/>
    <property type="project" value="UniProtKB-EC"/>
</dbReference>
<comment type="cofactor">
    <cofactor evidence="5">
        <name>Mg(2+)</name>
        <dbReference type="ChEBI" id="CHEBI:18420"/>
    </cofactor>
</comment>
<protein>
    <recommendedName>
        <fullName evidence="4 5">Multifunctional fusion protein</fullName>
    </recommendedName>
    <domain>
        <recommendedName>
            <fullName evidence="5">Probable molybdenum cofactor guanylyltransferase</fullName>
            <shortName evidence="5">MoCo guanylyltransferase</shortName>
            <ecNumber evidence="5">2.7.7.77</ecNumber>
        </recommendedName>
        <alternativeName>
            <fullName evidence="5">GTP:molybdopterin guanylyltransferase</fullName>
        </alternativeName>
        <alternativeName>
            <fullName evidence="5">Molybdopterin-guanine dinucleotide synthase</fullName>
            <shortName evidence="5">MGD synthase</shortName>
        </alternativeName>
        <alternativeName>
            <fullName evidence="5">Molybdopterin guanylyltransferase</fullName>
        </alternativeName>
        <alternativeName>
            <fullName evidence="5">Mo-MPT guanylyltransferase</fullName>
        </alternativeName>
    </domain>
    <domain>
        <recommendedName>
            <fullName evidence="4">Sulfur carrier protein FdhD</fullName>
        </recommendedName>
    </domain>
</protein>
<feature type="active site" description="Cysteine persulfide intermediate" evidence="4">
    <location>
        <position position="96"/>
    </location>
</feature>
<keyword evidence="5" id="KW-0479">Metal-binding</keyword>
<name>A5G6V9_GEOUR</name>
<dbReference type="EMBL" id="CP000698">
    <property type="protein sequence ID" value="ABQ27527.1"/>
    <property type="molecule type" value="Genomic_DNA"/>
</dbReference>
<keyword evidence="2 5" id="KW-0342">GTP-binding</keyword>
<evidence type="ECO:0000313" key="8">
    <source>
        <dbReference type="EMBL" id="ABQ27527.1"/>
    </source>
</evidence>
<evidence type="ECO:0000256" key="5">
    <source>
        <dbReference type="HAMAP-Rule" id="MF_00316"/>
    </source>
</evidence>
<gene>
    <name evidence="4" type="primary">fdhD</name>
    <name evidence="5" type="synonym">mobA</name>
    <name evidence="8" type="ordered locus">Gura_3370</name>
</gene>
<keyword evidence="5" id="KW-0808">Transferase</keyword>
<dbReference type="GO" id="GO:0006777">
    <property type="term" value="P:Mo-molybdopterin cofactor biosynthetic process"/>
    <property type="evidence" value="ECO:0007669"/>
    <property type="project" value="UniProtKB-UniRule"/>
</dbReference>
<comment type="function">
    <text evidence="5">Transfers a GMP moiety from GTP to Mo-molybdopterin (Mo-MPT) cofactor (Moco or molybdenum cofactor) to form Mo-molybdopterin guanine dinucleotide (Mo-MGD) cofactor.</text>
</comment>
<keyword evidence="9" id="KW-1185">Reference proteome</keyword>
<comment type="caution">
    <text evidence="5">Lacks conserved residue(s) required for the propagation of feature annotation.</text>
</comment>
<proteinExistence type="inferred from homology"/>
<dbReference type="EC" id="2.7.7.77" evidence="5"/>
<feature type="binding site" evidence="5">
    <location>
        <position position="369"/>
    </location>
    <ligand>
        <name>Mg(2+)</name>
        <dbReference type="ChEBI" id="CHEBI:18420"/>
    </ligand>
</feature>
<dbReference type="GO" id="GO:0005525">
    <property type="term" value="F:GTP binding"/>
    <property type="evidence" value="ECO:0007669"/>
    <property type="project" value="UniProtKB-UniRule"/>
</dbReference>
<dbReference type="OrthoDB" id="3197277at2"/>
<organism evidence="8 9">
    <name type="scientific">Geotalea uraniireducens (strain Rf4)</name>
    <name type="common">Geobacter uraniireducens</name>
    <dbReference type="NCBI Taxonomy" id="351605"/>
    <lineage>
        <taxon>Bacteria</taxon>
        <taxon>Pseudomonadati</taxon>
        <taxon>Thermodesulfobacteriota</taxon>
        <taxon>Desulfuromonadia</taxon>
        <taxon>Geobacterales</taxon>
        <taxon>Geobacteraceae</taxon>
        <taxon>Geotalea</taxon>
    </lineage>
</organism>
<feature type="binding site" evidence="5">
    <location>
        <begin position="283"/>
        <end position="285"/>
    </location>
    <ligand>
        <name>GTP</name>
        <dbReference type="ChEBI" id="CHEBI:37565"/>
    </ligand>
</feature>
<dbReference type="HAMAP" id="MF_00187">
    <property type="entry name" value="FdhD"/>
    <property type="match status" value="1"/>
</dbReference>
<comment type="function">
    <text evidence="4">Required for formate dehydrogenase (FDH) activity. Acts as a sulfur carrier protein that transfers sulfur from IscS to the molybdenum cofactor prior to its insertion into FDH.</text>
</comment>
<dbReference type="HAMAP" id="MF_00316">
    <property type="entry name" value="MobA"/>
    <property type="match status" value="1"/>
</dbReference>
<feature type="binding site" evidence="5">
    <location>
        <position position="369"/>
    </location>
    <ligand>
        <name>GTP</name>
        <dbReference type="ChEBI" id="CHEBI:37565"/>
    </ligand>
</feature>
<dbReference type="HOGENOM" id="CLU_569569_0_0_7"/>
<accession>A5G6V9</accession>
<evidence type="ECO:0000256" key="2">
    <source>
        <dbReference type="ARBA" id="ARBA00023134"/>
    </source>
</evidence>
<dbReference type="Pfam" id="PF12804">
    <property type="entry name" value="NTP_transf_3"/>
    <property type="match status" value="1"/>
</dbReference>
<keyword evidence="5" id="KW-0460">Magnesium</keyword>
<dbReference type="InterPro" id="IPR013482">
    <property type="entry name" value="Molybde_CF_guanTrfase"/>
</dbReference>
<comment type="subcellular location">
    <subcellularLocation>
        <location evidence="5">Cytoplasm</location>
    </subcellularLocation>
</comment>
<keyword evidence="3 5" id="KW-0501">Molybdenum cofactor biosynthesis</keyword>
<evidence type="ECO:0000256" key="4">
    <source>
        <dbReference type="HAMAP-Rule" id="MF_00187"/>
    </source>
</evidence>
<dbReference type="AlphaFoldDB" id="A5G6V9"/>
<dbReference type="SUPFAM" id="SSF53927">
    <property type="entry name" value="Cytidine deaminase-like"/>
    <property type="match status" value="1"/>
</dbReference>
<dbReference type="Gene3D" id="3.10.20.10">
    <property type="match status" value="1"/>
</dbReference>
<comment type="similarity">
    <text evidence="5">Belongs to the MobA family.</text>
</comment>
<evidence type="ECO:0000313" key="9">
    <source>
        <dbReference type="Proteomes" id="UP000006695"/>
    </source>
</evidence>
<dbReference type="NCBIfam" id="TIGR00129">
    <property type="entry name" value="fdhD_narQ"/>
    <property type="match status" value="1"/>
</dbReference>
<comment type="similarity">
    <text evidence="4">Belongs to the FdhD family.</text>
</comment>
<dbReference type="PANTHER" id="PTHR30592:SF1">
    <property type="entry name" value="SULFUR CARRIER PROTEIN FDHD"/>
    <property type="match status" value="1"/>
</dbReference>
<evidence type="ECO:0000256" key="1">
    <source>
        <dbReference type="ARBA" id="ARBA00022490"/>
    </source>
</evidence>
<feature type="binding site" evidence="5">
    <location>
        <position position="340"/>
    </location>
    <ligand>
        <name>GTP</name>
        <dbReference type="ChEBI" id="CHEBI:37565"/>
    </ligand>
</feature>
<dbReference type="RefSeq" id="WP_011940188.1">
    <property type="nucleotide sequence ID" value="NC_009483.1"/>
</dbReference>
<comment type="catalytic activity">
    <reaction evidence="5">
        <text>Mo-molybdopterin + GTP + H(+) = Mo-molybdopterin guanine dinucleotide + diphosphate</text>
        <dbReference type="Rhea" id="RHEA:34243"/>
        <dbReference type="ChEBI" id="CHEBI:15378"/>
        <dbReference type="ChEBI" id="CHEBI:33019"/>
        <dbReference type="ChEBI" id="CHEBI:37565"/>
        <dbReference type="ChEBI" id="CHEBI:71302"/>
        <dbReference type="ChEBI" id="CHEBI:71310"/>
        <dbReference type="EC" id="2.7.7.77"/>
    </reaction>
</comment>
<feature type="domain" description="MobA-like NTP transferase" evidence="7">
    <location>
        <begin position="280"/>
        <end position="427"/>
    </location>
</feature>
<dbReference type="PANTHER" id="PTHR30592">
    <property type="entry name" value="FORMATE DEHYDROGENASE"/>
    <property type="match status" value="1"/>
</dbReference>
<dbReference type="InterPro" id="IPR003786">
    <property type="entry name" value="FdhD"/>
</dbReference>
<dbReference type="InterPro" id="IPR025877">
    <property type="entry name" value="MobA-like_NTP_Trfase"/>
</dbReference>
<dbReference type="Pfam" id="PF02634">
    <property type="entry name" value="FdhD-NarQ"/>
    <property type="match status" value="1"/>
</dbReference>
<dbReference type="KEGG" id="gur:Gura_3370"/>
<dbReference type="SUPFAM" id="SSF53448">
    <property type="entry name" value="Nucleotide-diphospho-sugar transferases"/>
    <property type="match status" value="1"/>
</dbReference>
<feature type="binding site" evidence="5">
    <location>
        <position position="295"/>
    </location>
    <ligand>
        <name>GTP</name>
        <dbReference type="ChEBI" id="CHEBI:37565"/>
    </ligand>
</feature>
<dbReference type="InterPro" id="IPR029044">
    <property type="entry name" value="Nucleotide-diphossugar_trans"/>
</dbReference>
<keyword evidence="1 5" id="KW-0963">Cytoplasm</keyword>
<dbReference type="Proteomes" id="UP000006695">
    <property type="component" value="Chromosome"/>
</dbReference>
<dbReference type="GO" id="GO:0097163">
    <property type="term" value="F:sulfur carrier activity"/>
    <property type="evidence" value="ECO:0007669"/>
    <property type="project" value="UniProtKB-UniRule"/>
</dbReference>
<evidence type="ECO:0000256" key="3">
    <source>
        <dbReference type="ARBA" id="ARBA00023150"/>
    </source>
</evidence>
<dbReference type="STRING" id="351605.Gura_3370"/>
<keyword evidence="5" id="KW-0547">Nucleotide-binding</keyword>
<dbReference type="GO" id="GO:0016783">
    <property type="term" value="F:sulfurtransferase activity"/>
    <property type="evidence" value="ECO:0007669"/>
    <property type="project" value="InterPro"/>
</dbReference>
<comment type="domain">
    <text evidence="5">The N-terminal domain determines nucleotide recognition and specific binding, while the C-terminal domain determines the specific binding to the target protein.</text>
</comment>
<evidence type="ECO:0000256" key="6">
    <source>
        <dbReference type="SAM" id="MobiDB-lite"/>
    </source>
</evidence>
<dbReference type="GO" id="GO:0005737">
    <property type="term" value="C:cytoplasm"/>
    <property type="evidence" value="ECO:0007669"/>
    <property type="project" value="UniProtKB-SubCell"/>
</dbReference>
<dbReference type="GO" id="GO:0046872">
    <property type="term" value="F:metal ion binding"/>
    <property type="evidence" value="ECO:0007669"/>
    <property type="project" value="UniProtKB-KW"/>
</dbReference>
<reference evidence="8 9" key="1">
    <citation type="submission" date="2007-05" db="EMBL/GenBank/DDBJ databases">
        <title>Complete sequence of Geobacter uraniireducens Rf4.</title>
        <authorList>
            <consortium name="US DOE Joint Genome Institute"/>
            <person name="Copeland A."/>
            <person name="Lucas S."/>
            <person name="Lapidus A."/>
            <person name="Barry K."/>
            <person name="Detter J.C."/>
            <person name="Glavina del Rio T."/>
            <person name="Hammon N."/>
            <person name="Israni S."/>
            <person name="Dalin E."/>
            <person name="Tice H."/>
            <person name="Pitluck S."/>
            <person name="Chertkov O."/>
            <person name="Brettin T."/>
            <person name="Bruce D."/>
            <person name="Han C."/>
            <person name="Schmutz J."/>
            <person name="Larimer F."/>
            <person name="Land M."/>
            <person name="Hauser L."/>
            <person name="Kyrpides N."/>
            <person name="Mikhailova N."/>
            <person name="Shelobolina E."/>
            <person name="Aklujkar M."/>
            <person name="Lovley D."/>
            <person name="Richardson P."/>
        </authorList>
    </citation>
    <scope>NUCLEOTIDE SEQUENCE [LARGE SCALE GENOMIC DNA]</scope>
    <source>
        <strain evidence="8 9">Rf4</strain>
    </source>
</reference>
<feature type="region of interest" description="Disordered" evidence="6">
    <location>
        <begin position="467"/>
        <end position="487"/>
    </location>
</feature>
<dbReference type="Gene3D" id="3.90.550.10">
    <property type="entry name" value="Spore Coat Polysaccharide Biosynthesis Protein SpsA, Chain A"/>
    <property type="match status" value="1"/>
</dbReference>
<dbReference type="CDD" id="cd02503">
    <property type="entry name" value="MobA"/>
    <property type="match status" value="1"/>
</dbReference>